<proteinExistence type="predicted"/>
<gene>
    <name evidence="1" type="ORF">HU137_11235</name>
</gene>
<dbReference type="EMBL" id="JACDZE010000004">
    <property type="protein sequence ID" value="MBA5630346.1"/>
    <property type="molecule type" value="Genomic_DNA"/>
</dbReference>
<dbReference type="InterPro" id="IPR018534">
    <property type="entry name" value="Tet_reg_excision_RteC"/>
</dbReference>
<dbReference type="AlphaFoldDB" id="A0A838ZTN2"/>
<reference evidence="1 2" key="1">
    <citation type="submission" date="2020-07" db="EMBL/GenBank/DDBJ databases">
        <title>Moheibacter lacus sp. nov., a member of the family Flavobacteriaceae isolated from freshwater lake sediment.</title>
        <authorList>
            <person name="Liu Y."/>
        </authorList>
    </citation>
    <scope>NUCLEOTIDE SEQUENCE [LARGE SCALE GENOMIC DNA]</scope>
    <source>
        <strain evidence="1 2">BDHS18</strain>
    </source>
</reference>
<sequence>MMRSLHNDVLISIRNEEQKAGMRYIHIIEESFQMTVFLKDLLGKVRKKVLKEGFKNEPDEIFFFKKVKPNILGKLIYYNKIYRIETACPVNNGKIYLKYFNRELEDLKLKFKRQICSSDFYQYYRSGRTDRDCDYFILGNLKIHNGLNSFAFDIDPEFSTFYDYKVAQIIANELLHDYLLAKTETDIHSNFPGKLEELEWTESKNALIELIYALHVSGALSNGKGGIRKITRAFESFLNIQLGDLHHAFHRMKQRVGSRTMYLDKLKISLDNYMDKDL</sequence>
<comment type="caution">
    <text evidence="1">The sequence shown here is derived from an EMBL/GenBank/DDBJ whole genome shotgun (WGS) entry which is preliminary data.</text>
</comment>
<protein>
    <submittedName>
        <fullName evidence="1">RteC domain-containing protein</fullName>
    </submittedName>
</protein>
<evidence type="ECO:0000313" key="2">
    <source>
        <dbReference type="Proteomes" id="UP000552241"/>
    </source>
</evidence>
<organism evidence="1 2">
    <name type="scientific">Moheibacter lacus</name>
    <dbReference type="NCBI Taxonomy" id="2745851"/>
    <lineage>
        <taxon>Bacteria</taxon>
        <taxon>Pseudomonadati</taxon>
        <taxon>Bacteroidota</taxon>
        <taxon>Flavobacteriia</taxon>
        <taxon>Flavobacteriales</taxon>
        <taxon>Weeksellaceae</taxon>
        <taxon>Moheibacter</taxon>
    </lineage>
</organism>
<keyword evidence="2" id="KW-1185">Reference proteome</keyword>
<dbReference type="Pfam" id="PF09357">
    <property type="entry name" value="RteC"/>
    <property type="match status" value="1"/>
</dbReference>
<name>A0A838ZTN2_9FLAO</name>
<accession>A0A838ZTN2</accession>
<evidence type="ECO:0000313" key="1">
    <source>
        <dbReference type="EMBL" id="MBA5630346.1"/>
    </source>
</evidence>
<dbReference type="Proteomes" id="UP000552241">
    <property type="component" value="Unassembled WGS sequence"/>
</dbReference>